<organism evidence="1 2">
    <name type="scientific">Sumerlaea chitinivorans</name>
    <dbReference type="NCBI Taxonomy" id="2250252"/>
    <lineage>
        <taxon>Bacteria</taxon>
        <taxon>Candidatus Sumerlaeota</taxon>
        <taxon>Candidatus Sumerlaeia</taxon>
        <taxon>Candidatus Sumerlaeales</taxon>
        <taxon>Candidatus Sumerlaeaceae</taxon>
        <taxon>Candidatus Sumerlaea</taxon>
    </lineage>
</organism>
<protein>
    <submittedName>
        <fullName evidence="1">Uncharacterized protein</fullName>
    </submittedName>
</protein>
<sequence length="59" mass="6712">MRLFPHALLHCVHFFHSPCQALFVVRHAHGIVFLIKLVRIALRKACAPPQVSADSLKRN</sequence>
<evidence type="ECO:0000313" key="2">
    <source>
        <dbReference type="Proteomes" id="UP000262583"/>
    </source>
</evidence>
<dbReference type="AlphaFoldDB" id="A0A2Z4Y746"/>
<name>A0A2Z4Y746_SUMC1</name>
<evidence type="ECO:0000313" key="1">
    <source>
        <dbReference type="EMBL" id="AXA36648.1"/>
    </source>
</evidence>
<reference evidence="1 2" key="1">
    <citation type="submission" date="2018-05" db="EMBL/GenBank/DDBJ databases">
        <title>A metagenomic window into the 2 km-deep terrestrial subsurface aquifer revealed taxonomically and functionally diverse microbial community comprising novel uncultured bacterial lineages.</title>
        <authorList>
            <person name="Kadnikov V.V."/>
            <person name="Mardanov A.V."/>
            <person name="Beletsky A.V."/>
            <person name="Banks D."/>
            <person name="Pimenov N.V."/>
            <person name="Frank Y.A."/>
            <person name="Karnachuk O.V."/>
            <person name="Ravin N.V."/>
        </authorList>
    </citation>
    <scope>NUCLEOTIDE SEQUENCE [LARGE SCALE GENOMIC DNA]</scope>
    <source>
        <strain evidence="1">BY</strain>
    </source>
</reference>
<accession>A0A2Z4Y746</accession>
<dbReference type="Proteomes" id="UP000262583">
    <property type="component" value="Chromosome"/>
</dbReference>
<gene>
    <name evidence="1" type="ORF">BRCON_1871</name>
</gene>
<dbReference type="KEGG" id="schv:BRCON_1871"/>
<proteinExistence type="predicted"/>
<dbReference type="EMBL" id="CP030759">
    <property type="protein sequence ID" value="AXA36648.1"/>
    <property type="molecule type" value="Genomic_DNA"/>
</dbReference>